<evidence type="ECO:0000313" key="3">
    <source>
        <dbReference type="Proteomes" id="UP001161669"/>
    </source>
</evidence>
<dbReference type="KEGG" id="vg:80540750"/>
<dbReference type="Proteomes" id="UP001161669">
    <property type="component" value="Segment"/>
</dbReference>
<evidence type="ECO:0000256" key="1">
    <source>
        <dbReference type="SAM" id="MobiDB-lite"/>
    </source>
</evidence>
<keyword evidence="3" id="KW-1185">Reference proteome</keyword>
<evidence type="ECO:0008006" key="4">
    <source>
        <dbReference type="Google" id="ProtNLM"/>
    </source>
</evidence>
<sequence>MSSDCMPGATSKRSLIPTKPRRAKRQRTNAFIRRTSSKEHEDAIAIDELPPEVLVHIARQLPDLASVLRMSLCAPHLFAVLVADGLDRQVRERLIGGDDCPCLAVAPRLKDESRAPCYERDCADKHRCEKAVNHRIAVALRSERFLEGMSASYASLRDRAMQRMDGHCDRDHVFTEDMLGSVESSDANMDYLVGAIVSHGIEALALRAFALHLRFQELRRYVNRILHATFPLPCLPRFAWNYLPWTACQAQEEFIYGHDAGWLRQAFPQGRRVTETDRVESMLGMARTLRRVIIEHNTEDNTAPVPHFHDDRHCAFNRASSPACRSTDSFSIHMRYQARVLRDVLERVRLRITIKPPSRRANPSCEDIIHVITAEDRKKREGVMPAWRLVADPAMCDVDFVDDFVLLDSLCPTPRVPDLTSVASNSFAYHLVTACLSDSDALFRCGEHGDVLADHGSSRDSVQAAVASLLDICEAPTNTRIQLLSSAICVVENAGLTQYAKLASEAIVRAVFDSRALTKPYGLQLLLTADNWGYYDDGPILSTKLVPMHRALSVDYDGVIAMCVNAASLLHVLRRLQPEGYAIDLGICLANAKPQFEDVCTNANQKTARVAKEILLLPLVALARHGALSAHTDIKSTRATLKALDDMGFRGAKELSKIVS</sequence>
<dbReference type="EMBL" id="AP018495">
    <property type="protein sequence ID" value="BBI30398.1"/>
    <property type="molecule type" value="Genomic_DNA"/>
</dbReference>
<reference evidence="3" key="1">
    <citation type="journal article" date="2019" name="J. Virol.">
        <title>Medusavirus, a novel large DNA virus discovered from hot spring water.</title>
        <authorList>
            <person name="Yoshikawa G."/>
            <person name="Blanc-Mathieu R."/>
            <person name="Song C."/>
            <person name="Kayama Y."/>
            <person name="Mochizuki T."/>
            <person name="Murata K."/>
            <person name="Ogata H."/>
            <person name="Takemura M."/>
        </authorList>
    </citation>
    <scope>NUCLEOTIDE SEQUENCE [LARGE SCALE GENOMIC DNA]</scope>
</reference>
<organism evidence="2 3">
    <name type="scientific">Acanthamoeba castellanii medusavirus J1</name>
    <dbReference type="NCBI Taxonomy" id="3114988"/>
    <lineage>
        <taxon>Viruses</taxon>
        <taxon>Varidnaviria</taxon>
        <taxon>Bamfordvirae</taxon>
        <taxon>Nucleocytoviricota</taxon>
        <taxon>Megaviricetes</taxon>
        <taxon>Mamonoviridae</taxon>
        <taxon>Medusavirus</taxon>
        <taxon>Medusavirus medusae</taxon>
    </lineage>
</organism>
<evidence type="ECO:0000313" key="2">
    <source>
        <dbReference type="EMBL" id="BBI30398.1"/>
    </source>
</evidence>
<proteinExistence type="predicted"/>
<protein>
    <recommendedName>
        <fullName evidence="4">F-box domain-containing protein</fullName>
    </recommendedName>
</protein>
<feature type="region of interest" description="Disordered" evidence="1">
    <location>
        <begin position="1"/>
        <end position="25"/>
    </location>
</feature>
<accession>A0A3T1CX52</accession>
<name>A0A3T1CX52_9VIRU</name>